<keyword evidence="3" id="KW-1185">Reference proteome</keyword>
<keyword evidence="1" id="KW-0812">Transmembrane</keyword>
<gene>
    <name evidence="2" type="ORF">DEO72_LG1g927</name>
</gene>
<dbReference type="AlphaFoldDB" id="A0A4D6KU65"/>
<evidence type="ECO:0000256" key="1">
    <source>
        <dbReference type="SAM" id="Phobius"/>
    </source>
</evidence>
<organism evidence="2 3">
    <name type="scientific">Vigna unguiculata</name>
    <name type="common">Cowpea</name>
    <dbReference type="NCBI Taxonomy" id="3917"/>
    <lineage>
        <taxon>Eukaryota</taxon>
        <taxon>Viridiplantae</taxon>
        <taxon>Streptophyta</taxon>
        <taxon>Embryophyta</taxon>
        <taxon>Tracheophyta</taxon>
        <taxon>Spermatophyta</taxon>
        <taxon>Magnoliopsida</taxon>
        <taxon>eudicotyledons</taxon>
        <taxon>Gunneridae</taxon>
        <taxon>Pentapetalae</taxon>
        <taxon>rosids</taxon>
        <taxon>fabids</taxon>
        <taxon>Fabales</taxon>
        <taxon>Fabaceae</taxon>
        <taxon>Papilionoideae</taxon>
        <taxon>50 kb inversion clade</taxon>
        <taxon>NPAAA clade</taxon>
        <taxon>indigoferoid/millettioid clade</taxon>
        <taxon>Phaseoleae</taxon>
        <taxon>Vigna</taxon>
    </lineage>
</organism>
<evidence type="ECO:0000313" key="3">
    <source>
        <dbReference type="Proteomes" id="UP000501690"/>
    </source>
</evidence>
<evidence type="ECO:0000313" key="2">
    <source>
        <dbReference type="EMBL" id="QCD77304.1"/>
    </source>
</evidence>
<protein>
    <recommendedName>
        <fullName evidence="4">Transmembrane protein</fullName>
    </recommendedName>
</protein>
<dbReference type="EMBL" id="CP039345">
    <property type="protein sequence ID" value="QCD77304.1"/>
    <property type="molecule type" value="Genomic_DNA"/>
</dbReference>
<keyword evidence="1" id="KW-0472">Membrane</keyword>
<feature type="transmembrane region" description="Helical" evidence="1">
    <location>
        <begin position="36"/>
        <end position="56"/>
    </location>
</feature>
<reference evidence="2 3" key="1">
    <citation type="submission" date="2019-04" db="EMBL/GenBank/DDBJ databases">
        <title>An improved genome assembly and genetic linkage map for asparagus bean, Vigna unguiculata ssp. sesquipedialis.</title>
        <authorList>
            <person name="Xia Q."/>
            <person name="Zhang R."/>
            <person name="Dong Y."/>
        </authorList>
    </citation>
    <scope>NUCLEOTIDE SEQUENCE [LARGE SCALE GENOMIC DNA]</scope>
    <source>
        <tissue evidence="2">Leaf</tissue>
    </source>
</reference>
<name>A0A4D6KU65_VIGUN</name>
<proteinExistence type="predicted"/>
<accession>A0A4D6KU65</accession>
<sequence>MKQPEVWGHGSVLIFLIIVGILLVGPLVMGTPTPPGIPLLMLFPIVIIALFIFLVVTSN</sequence>
<evidence type="ECO:0008006" key="4">
    <source>
        <dbReference type="Google" id="ProtNLM"/>
    </source>
</evidence>
<feature type="transmembrane region" description="Helical" evidence="1">
    <location>
        <begin position="12"/>
        <end position="30"/>
    </location>
</feature>
<keyword evidence="1" id="KW-1133">Transmembrane helix</keyword>
<dbReference type="Proteomes" id="UP000501690">
    <property type="component" value="Linkage Group LG1"/>
</dbReference>